<evidence type="ECO:0000313" key="2">
    <source>
        <dbReference type="Proteomes" id="UP000659496"/>
    </source>
</evidence>
<dbReference type="RefSeq" id="WP_191690050.1">
    <property type="nucleotide sequence ID" value="NZ_JACSQY010000007.1"/>
</dbReference>
<reference evidence="1 2" key="1">
    <citation type="submission" date="2020-08" db="EMBL/GenBank/DDBJ databases">
        <title>A Genomic Blueprint of the Chicken Gut Microbiome.</title>
        <authorList>
            <person name="Gilroy R."/>
            <person name="Ravi A."/>
            <person name="Getino M."/>
            <person name="Pursley I."/>
            <person name="Horton D.L."/>
            <person name="Alikhan N.-F."/>
            <person name="Baker D."/>
            <person name="Gharbi K."/>
            <person name="Hall N."/>
            <person name="Watson M."/>
            <person name="Adriaenssens E.M."/>
            <person name="Foster-Nyarko E."/>
            <person name="Jarju S."/>
            <person name="Secka A."/>
            <person name="Antonio M."/>
            <person name="Oren A."/>
            <person name="Chaudhuri R."/>
            <person name="La Ragione R.M."/>
            <person name="Hildebrand F."/>
            <person name="Pallen M.J."/>
        </authorList>
    </citation>
    <scope>NUCLEOTIDE SEQUENCE [LARGE SCALE GENOMIC DNA]</scope>
    <source>
        <strain evidence="1 2">Sa3CUA8</strain>
    </source>
</reference>
<keyword evidence="2" id="KW-1185">Reference proteome</keyword>
<organism evidence="1 2">
    <name type="scientific">Sporosarcina gallistercoris</name>
    <dbReference type="NCBI Taxonomy" id="2762245"/>
    <lineage>
        <taxon>Bacteria</taxon>
        <taxon>Bacillati</taxon>
        <taxon>Bacillota</taxon>
        <taxon>Bacilli</taxon>
        <taxon>Bacillales</taxon>
        <taxon>Caryophanaceae</taxon>
        <taxon>Sporosarcina</taxon>
    </lineage>
</organism>
<accession>A0ABR8PKJ3</accession>
<dbReference type="EMBL" id="JACSQY010000007">
    <property type="protein sequence ID" value="MBD7908669.1"/>
    <property type="molecule type" value="Genomic_DNA"/>
</dbReference>
<protein>
    <submittedName>
        <fullName evidence="1">Uncharacterized protein</fullName>
    </submittedName>
</protein>
<evidence type="ECO:0000313" key="1">
    <source>
        <dbReference type="EMBL" id="MBD7908669.1"/>
    </source>
</evidence>
<proteinExistence type="predicted"/>
<name>A0ABR8PKJ3_9BACL</name>
<comment type="caution">
    <text evidence="1">The sequence shown here is derived from an EMBL/GenBank/DDBJ whole genome shotgun (WGS) entry which is preliminary data.</text>
</comment>
<dbReference type="Proteomes" id="UP000659496">
    <property type="component" value="Unassembled WGS sequence"/>
</dbReference>
<gene>
    <name evidence="1" type="ORF">H9659_10040</name>
</gene>
<sequence length="56" mass="6635">MIYEEETYVELHDGRKGLIVLVRSDDRTQYDIELAHGELTTVYHEEVARRVEMPTK</sequence>